<feature type="transmembrane region" description="Helical" evidence="6">
    <location>
        <begin position="123"/>
        <end position="145"/>
    </location>
</feature>
<organism evidence="8 9">
    <name type="scientific">Heterobasidion irregulare (strain TC 32-1)</name>
    <dbReference type="NCBI Taxonomy" id="747525"/>
    <lineage>
        <taxon>Eukaryota</taxon>
        <taxon>Fungi</taxon>
        <taxon>Dikarya</taxon>
        <taxon>Basidiomycota</taxon>
        <taxon>Agaricomycotina</taxon>
        <taxon>Agaricomycetes</taxon>
        <taxon>Russulales</taxon>
        <taxon>Bondarzewiaceae</taxon>
        <taxon>Heterobasidion</taxon>
        <taxon>Heterobasidion annosum species complex</taxon>
    </lineage>
</organism>
<keyword evidence="3 6" id="KW-0812">Transmembrane</keyword>
<protein>
    <submittedName>
        <fullName evidence="8">Major facilitator superfamily</fullName>
    </submittedName>
</protein>
<sequence>MTQPNVFRAGLRPFGLRWRSSIWFITLVVSTGIVTDLIIYSIVIPVLPYQLELKGYTSVSTLVGYLLFAYSGGLLISTPIIAWISERFSARQMPLIFGLLALTGSQIMLMEAPSYLVMALARVIQGISSSAVWIVGLALLQVFLCDTTPEHLIGQQLGLAMSGLSLGRSKLICVFRMLLGPPIGGALYSRFGFRAPFVFTIIITVVDLIGRLLLIERNDALKYGHDPAEVAVKAKEEHHRAHAIGKKSCLEGEYPRPSEYEVARELAPPPTLVAPRLSNFKVVLKLARSSRALVSLMSTLIYGYVLLGFYLYTSQEPTLPLHLQQVWRLNSSKVGLVFIAAVVPTLFSSPIAGYFADRRGSEWITTSCIVLTIPWWIVITIDGPLALFITAYALQNLFISGVLAPLTAELASVARMLQGVGYAHIYGAFNMAYGIGSTVGPIIGSQMYEHTKRGWMALNLLAVGLLAFAALSTFIYTGERPLLTRLVSKIRSSSPEEALHNR</sequence>
<evidence type="ECO:0000256" key="6">
    <source>
        <dbReference type="SAM" id="Phobius"/>
    </source>
</evidence>
<dbReference type="PANTHER" id="PTHR23506:SF23">
    <property type="entry name" value="GH10249P"/>
    <property type="match status" value="1"/>
</dbReference>
<keyword evidence="5 6" id="KW-0472">Membrane</keyword>
<dbReference type="PROSITE" id="PS50850">
    <property type="entry name" value="MFS"/>
    <property type="match status" value="1"/>
</dbReference>
<dbReference type="AlphaFoldDB" id="W4KRL0"/>
<feature type="transmembrane region" description="Helical" evidence="6">
    <location>
        <begin position="420"/>
        <end position="443"/>
    </location>
</feature>
<dbReference type="GeneID" id="20678489"/>
<dbReference type="GO" id="GO:0022857">
    <property type="term" value="F:transmembrane transporter activity"/>
    <property type="evidence" value="ECO:0007669"/>
    <property type="project" value="InterPro"/>
</dbReference>
<dbReference type="InParanoid" id="W4KRL0"/>
<dbReference type="FunCoup" id="W4KRL0">
    <property type="interactions" value="1"/>
</dbReference>
<dbReference type="Gene3D" id="1.20.1250.20">
    <property type="entry name" value="MFS general substrate transporter like domains"/>
    <property type="match status" value="2"/>
</dbReference>
<feature type="transmembrane region" description="Helical" evidence="6">
    <location>
        <begin position="157"/>
        <end position="179"/>
    </location>
</feature>
<dbReference type="CDD" id="cd17325">
    <property type="entry name" value="MFS_MdtG_SLC18_like"/>
    <property type="match status" value="1"/>
</dbReference>
<name>W4KRL0_HETIT</name>
<evidence type="ECO:0000256" key="3">
    <source>
        <dbReference type="ARBA" id="ARBA00022692"/>
    </source>
</evidence>
<evidence type="ECO:0000259" key="7">
    <source>
        <dbReference type="PROSITE" id="PS50850"/>
    </source>
</evidence>
<feature type="transmembrane region" description="Helical" evidence="6">
    <location>
        <begin position="293"/>
        <end position="313"/>
    </location>
</feature>
<dbReference type="OrthoDB" id="440553at2759"/>
<reference evidence="8 9" key="1">
    <citation type="journal article" date="2012" name="New Phytol.">
        <title>Insight into trade-off between wood decay and parasitism from the genome of a fungal forest pathogen.</title>
        <authorList>
            <person name="Olson A."/>
            <person name="Aerts A."/>
            <person name="Asiegbu F."/>
            <person name="Belbahri L."/>
            <person name="Bouzid O."/>
            <person name="Broberg A."/>
            <person name="Canback B."/>
            <person name="Coutinho P.M."/>
            <person name="Cullen D."/>
            <person name="Dalman K."/>
            <person name="Deflorio G."/>
            <person name="van Diepen L.T."/>
            <person name="Dunand C."/>
            <person name="Duplessis S."/>
            <person name="Durling M."/>
            <person name="Gonthier P."/>
            <person name="Grimwood J."/>
            <person name="Fossdal C.G."/>
            <person name="Hansson D."/>
            <person name="Henrissat B."/>
            <person name="Hietala A."/>
            <person name="Himmelstrand K."/>
            <person name="Hoffmeister D."/>
            <person name="Hogberg N."/>
            <person name="James T.Y."/>
            <person name="Karlsson M."/>
            <person name="Kohler A."/>
            <person name="Kues U."/>
            <person name="Lee Y.H."/>
            <person name="Lin Y.C."/>
            <person name="Lind M."/>
            <person name="Lindquist E."/>
            <person name="Lombard V."/>
            <person name="Lucas S."/>
            <person name="Lunden K."/>
            <person name="Morin E."/>
            <person name="Murat C."/>
            <person name="Park J."/>
            <person name="Raffaello T."/>
            <person name="Rouze P."/>
            <person name="Salamov A."/>
            <person name="Schmutz J."/>
            <person name="Solheim H."/>
            <person name="Stahlberg J."/>
            <person name="Velez H."/>
            <person name="de Vries R.P."/>
            <person name="Wiebenga A."/>
            <person name="Woodward S."/>
            <person name="Yakovlev I."/>
            <person name="Garbelotto M."/>
            <person name="Martin F."/>
            <person name="Grigoriev I.V."/>
            <person name="Stenlid J."/>
        </authorList>
    </citation>
    <scope>NUCLEOTIDE SEQUENCE [LARGE SCALE GENOMIC DNA]</scope>
    <source>
        <strain evidence="8 9">TC 32-1</strain>
    </source>
</reference>
<feature type="transmembrane region" description="Helical" evidence="6">
    <location>
        <begin position="455"/>
        <end position="476"/>
    </location>
</feature>
<evidence type="ECO:0000313" key="8">
    <source>
        <dbReference type="EMBL" id="ETW87706.1"/>
    </source>
</evidence>
<proteinExistence type="predicted"/>
<keyword evidence="9" id="KW-1185">Reference proteome</keyword>
<evidence type="ECO:0000313" key="9">
    <source>
        <dbReference type="Proteomes" id="UP000030671"/>
    </source>
</evidence>
<dbReference type="RefSeq" id="XP_009540423.1">
    <property type="nucleotide sequence ID" value="XM_009542128.1"/>
</dbReference>
<dbReference type="GO" id="GO:0016020">
    <property type="term" value="C:membrane"/>
    <property type="evidence" value="ECO:0007669"/>
    <property type="project" value="UniProtKB-SubCell"/>
</dbReference>
<dbReference type="SUPFAM" id="SSF103473">
    <property type="entry name" value="MFS general substrate transporter"/>
    <property type="match status" value="1"/>
</dbReference>
<dbReference type="PANTHER" id="PTHR23506">
    <property type="entry name" value="GH10249P"/>
    <property type="match status" value="1"/>
</dbReference>
<accession>W4KRL0</accession>
<keyword evidence="2" id="KW-0813">Transport</keyword>
<evidence type="ECO:0000256" key="5">
    <source>
        <dbReference type="ARBA" id="ARBA00023136"/>
    </source>
</evidence>
<evidence type="ECO:0000256" key="4">
    <source>
        <dbReference type="ARBA" id="ARBA00022989"/>
    </source>
</evidence>
<dbReference type="KEGG" id="hir:HETIRDRAFT_59879"/>
<dbReference type="eggNOG" id="KOG3764">
    <property type="taxonomic scope" value="Eukaryota"/>
</dbReference>
<dbReference type="InterPro" id="IPR011701">
    <property type="entry name" value="MFS"/>
</dbReference>
<evidence type="ECO:0000256" key="2">
    <source>
        <dbReference type="ARBA" id="ARBA00022448"/>
    </source>
</evidence>
<dbReference type="EMBL" id="KI925454">
    <property type="protein sequence ID" value="ETW87706.1"/>
    <property type="molecule type" value="Genomic_DNA"/>
</dbReference>
<feature type="transmembrane region" description="Helical" evidence="6">
    <location>
        <begin position="21"/>
        <end position="43"/>
    </location>
</feature>
<dbReference type="InterPro" id="IPR020846">
    <property type="entry name" value="MFS_dom"/>
</dbReference>
<feature type="transmembrane region" description="Helical" evidence="6">
    <location>
        <begin position="333"/>
        <end position="356"/>
    </location>
</feature>
<keyword evidence="4 6" id="KW-1133">Transmembrane helix</keyword>
<feature type="domain" description="Major facilitator superfamily (MFS) profile" evidence="7">
    <location>
        <begin position="22"/>
        <end position="481"/>
    </location>
</feature>
<dbReference type="InterPro" id="IPR050930">
    <property type="entry name" value="MFS_Vesicular_Transporter"/>
</dbReference>
<feature type="transmembrane region" description="Helical" evidence="6">
    <location>
        <begin position="96"/>
        <end position="117"/>
    </location>
</feature>
<feature type="transmembrane region" description="Helical" evidence="6">
    <location>
        <begin position="63"/>
        <end position="84"/>
    </location>
</feature>
<dbReference type="InterPro" id="IPR036259">
    <property type="entry name" value="MFS_trans_sf"/>
</dbReference>
<dbReference type="HOGENOM" id="CLU_001265_51_2_1"/>
<dbReference type="Proteomes" id="UP000030671">
    <property type="component" value="Unassembled WGS sequence"/>
</dbReference>
<feature type="transmembrane region" description="Helical" evidence="6">
    <location>
        <begin position="191"/>
        <end position="214"/>
    </location>
</feature>
<dbReference type="Pfam" id="PF07690">
    <property type="entry name" value="MFS_1"/>
    <property type="match status" value="1"/>
</dbReference>
<evidence type="ECO:0000256" key="1">
    <source>
        <dbReference type="ARBA" id="ARBA00004141"/>
    </source>
</evidence>
<comment type="subcellular location">
    <subcellularLocation>
        <location evidence="1">Membrane</location>
        <topology evidence="1">Multi-pass membrane protein</topology>
    </subcellularLocation>
</comment>
<dbReference type="STRING" id="747525.W4KRL0"/>
<gene>
    <name evidence="8" type="ORF">HETIRDRAFT_59879</name>
</gene>